<dbReference type="EMBL" id="CP049056">
    <property type="protein sequence ID" value="QIE56957.1"/>
    <property type="molecule type" value="Genomic_DNA"/>
</dbReference>
<dbReference type="SUPFAM" id="SSF55298">
    <property type="entry name" value="YjgF-like"/>
    <property type="match status" value="1"/>
</dbReference>
<dbReference type="CDD" id="cd02199">
    <property type="entry name" value="YjgF_YER057c_UK114_like_1"/>
    <property type="match status" value="1"/>
</dbReference>
<reference evidence="2 3" key="1">
    <citation type="submission" date="2020-02" db="EMBL/GenBank/DDBJ databases">
        <title>complete genome sequence of Rhodobacteraceae bacterium.</title>
        <authorList>
            <person name="Park J."/>
            <person name="Kim Y.-S."/>
            <person name="Kim K.-H."/>
        </authorList>
    </citation>
    <scope>NUCLEOTIDE SEQUENCE [LARGE SCALE GENOMIC DNA]</scope>
    <source>
        <strain evidence="2 3">RR4-56</strain>
    </source>
</reference>
<name>A0A7L5C295_9RHOB</name>
<dbReference type="Gene3D" id="3.30.1330.40">
    <property type="entry name" value="RutC-like"/>
    <property type="match status" value="1"/>
</dbReference>
<protein>
    <submittedName>
        <fullName evidence="2">RidA family protein</fullName>
    </submittedName>
</protein>
<accession>A0A7L5C295</accession>
<dbReference type="PANTHER" id="PTHR43760:SF1">
    <property type="entry name" value="ENDORIBONUCLEASE L-PSP_CHORISMATE MUTASE-LIKE DOMAIN-CONTAINING PROTEIN"/>
    <property type="match status" value="1"/>
</dbReference>
<keyword evidence="3" id="KW-1185">Reference proteome</keyword>
<evidence type="ECO:0000313" key="3">
    <source>
        <dbReference type="Proteomes" id="UP000503336"/>
    </source>
</evidence>
<dbReference type="KEGG" id="hdh:G5B40_16830"/>
<dbReference type="Pfam" id="PF14588">
    <property type="entry name" value="YjgF_endoribonc"/>
    <property type="match status" value="1"/>
</dbReference>
<gene>
    <name evidence="2" type="ORF">G5B40_16830</name>
</gene>
<dbReference type="InterPro" id="IPR013813">
    <property type="entry name" value="Endoribo_LPSP/chorism_mut-like"/>
</dbReference>
<sequence length="154" mass="15820">MTGKIDARLKELGVEIPDAPTPAANYVPHVRAGDLVFISGQVSGRPGDLIVGKLGAGMDAEAGAAAARACAISLIAQMKAACGGNLDRVARVVKLTGFVNSAPDFPDHPKVINGCSDLMVEVFGDKGRHARSAVGVANLPFGVAVEVEAIFEID</sequence>
<organism evidence="2 3">
    <name type="scientific">Pikeienuella piscinae</name>
    <dbReference type="NCBI Taxonomy" id="2748098"/>
    <lineage>
        <taxon>Bacteria</taxon>
        <taxon>Pseudomonadati</taxon>
        <taxon>Pseudomonadota</taxon>
        <taxon>Alphaproteobacteria</taxon>
        <taxon>Rhodobacterales</taxon>
        <taxon>Paracoccaceae</taxon>
        <taxon>Pikeienuella</taxon>
    </lineage>
</organism>
<dbReference type="Proteomes" id="UP000503336">
    <property type="component" value="Chromosome"/>
</dbReference>
<dbReference type="RefSeq" id="WP_165100999.1">
    <property type="nucleotide sequence ID" value="NZ_CP049056.1"/>
</dbReference>
<dbReference type="InterPro" id="IPR035959">
    <property type="entry name" value="RutC-like_sf"/>
</dbReference>
<feature type="domain" description="Endoribonuclease L-PSP/chorismate mutase-like" evidence="1">
    <location>
        <begin position="7"/>
        <end position="136"/>
    </location>
</feature>
<proteinExistence type="predicted"/>
<evidence type="ECO:0000313" key="2">
    <source>
        <dbReference type="EMBL" id="QIE56957.1"/>
    </source>
</evidence>
<evidence type="ECO:0000259" key="1">
    <source>
        <dbReference type="Pfam" id="PF14588"/>
    </source>
</evidence>
<dbReference type="AlphaFoldDB" id="A0A7L5C295"/>
<dbReference type="PANTHER" id="PTHR43760">
    <property type="entry name" value="ENDORIBONUCLEASE-RELATED"/>
    <property type="match status" value="1"/>
</dbReference>